<evidence type="ECO:0000256" key="10">
    <source>
        <dbReference type="ARBA" id="ARBA00023180"/>
    </source>
</evidence>
<evidence type="ECO:0000313" key="15">
    <source>
        <dbReference type="Proteomes" id="UP000221080"/>
    </source>
</evidence>
<evidence type="ECO:0000256" key="11">
    <source>
        <dbReference type="ARBA" id="ARBA00023214"/>
    </source>
</evidence>
<comment type="function">
    <text evidence="13">Probable chloride channel.</text>
</comment>
<keyword evidence="11 13" id="KW-0868">Chloride</keyword>
<sequence length="526" mass="59026">MSSSELDYIPPWWIYWLHQFPHINLRLQQINNTFNPQEENYQQSLLFLVCLSSAALGVNLLVLALYLSFLCCCRKKSEADDEDETKKPSSHCVTWTAVTAGLLSCIAVGVGFYGNSETNDGVYQLTYSLYNTNHTLVGAEDLVSSTLDGIQGGLKEHLSRLDEIFATRSDFVKSLKLMQQMAENLIKQLLGLPDWEQAKVDLTHIADRTAVVEYYRWLTYLLILIVDLLICLLACLGLAKKSRCLLTTMMVFSMLILIVSWASLGVDVATAVGVSDFCVSPDKFIMNKTKDVISSDIVHYYLYCSQTLPNPFQQFLLQSLTIVQRSLTAMQINVQGLLKFAVPLFPTAESDLLSLKLMLNNSEAQLHQITALLDCRGINKDYLDALMGVCYDGVEGLLYLSLFSLLSVTAFCIMMGVIPRAWTQINNRERDYGDFEDSDPFSSRAQTENLHTFYSYSSSQNSLHSPPAPPTSNRNQSSVFGGNARFEDAPLINRGSPPPSYSPTMRANYLSMSEDQMRHFGDDFRA</sequence>
<dbReference type="KEGG" id="ipu:108273521"/>
<dbReference type="OrthoDB" id="187568at2759"/>
<dbReference type="CDD" id="cd07912">
    <property type="entry name" value="Tweety_N"/>
    <property type="match status" value="1"/>
</dbReference>
<dbReference type="GO" id="GO:0005229">
    <property type="term" value="F:intracellularly calcium-gated chloride channel activity"/>
    <property type="evidence" value="ECO:0007669"/>
    <property type="project" value="TreeGrafter"/>
</dbReference>
<keyword evidence="7 13" id="KW-0406">Ion transport</keyword>
<evidence type="ECO:0000256" key="9">
    <source>
        <dbReference type="ARBA" id="ARBA00023173"/>
    </source>
</evidence>
<keyword evidence="6 13" id="KW-1133">Transmembrane helix</keyword>
<keyword evidence="15" id="KW-1185">Reference proteome</keyword>
<dbReference type="PANTHER" id="PTHR12424:SF6">
    <property type="entry name" value="PROTEIN TWEETY HOMOLOG 2"/>
    <property type="match status" value="1"/>
</dbReference>
<keyword evidence="3 13" id="KW-0813">Transport</keyword>
<dbReference type="GO" id="GO:0005886">
    <property type="term" value="C:plasma membrane"/>
    <property type="evidence" value="ECO:0007669"/>
    <property type="project" value="UniProtKB-SubCell"/>
</dbReference>
<evidence type="ECO:0000256" key="13">
    <source>
        <dbReference type="RuleBase" id="RU361114"/>
    </source>
</evidence>
<gene>
    <name evidence="16" type="primary">LOC108273521</name>
</gene>
<evidence type="ECO:0000256" key="3">
    <source>
        <dbReference type="ARBA" id="ARBA00022448"/>
    </source>
</evidence>
<feature type="transmembrane region" description="Helical" evidence="13">
    <location>
        <begin position="45"/>
        <end position="71"/>
    </location>
</feature>
<protein>
    <recommendedName>
        <fullName evidence="13">Protein tweety homolog</fullName>
    </recommendedName>
</protein>
<dbReference type="Pfam" id="PF04906">
    <property type="entry name" value="Tweety"/>
    <property type="match status" value="1"/>
</dbReference>
<feature type="transmembrane region" description="Helical" evidence="13">
    <location>
        <begin position="397"/>
        <end position="418"/>
    </location>
</feature>
<dbReference type="Proteomes" id="UP000221080">
    <property type="component" value="Chromosome 13"/>
</dbReference>
<evidence type="ECO:0000256" key="7">
    <source>
        <dbReference type="ARBA" id="ARBA00023065"/>
    </source>
</evidence>
<evidence type="ECO:0000256" key="4">
    <source>
        <dbReference type="ARBA" id="ARBA00022475"/>
    </source>
</evidence>
<evidence type="ECO:0000256" key="6">
    <source>
        <dbReference type="ARBA" id="ARBA00022989"/>
    </source>
</evidence>
<keyword evidence="5 13" id="KW-0812">Transmembrane</keyword>
<keyword evidence="12 13" id="KW-0407">Ion channel</keyword>
<reference evidence="16" key="2">
    <citation type="submission" date="2025-08" db="UniProtKB">
        <authorList>
            <consortium name="RefSeq"/>
        </authorList>
    </citation>
    <scope>IDENTIFICATION</scope>
    <source>
        <tissue evidence="16">Blood</tissue>
    </source>
</reference>
<organism evidence="15 16">
    <name type="scientific">Ictalurus punctatus</name>
    <name type="common">Channel catfish</name>
    <name type="synonym">Silurus punctatus</name>
    <dbReference type="NCBI Taxonomy" id="7998"/>
    <lineage>
        <taxon>Eukaryota</taxon>
        <taxon>Metazoa</taxon>
        <taxon>Chordata</taxon>
        <taxon>Craniata</taxon>
        <taxon>Vertebrata</taxon>
        <taxon>Euteleostomi</taxon>
        <taxon>Actinopterygii</taxon>
        <taxon>Neopterygii</taxon>
        <taxon>Teleostei</taxon>
        <taxon>Ostariophysi</taxon>
        <taxon>Siluriformes</taxon>
        <taxon>Ictaluridae</taxon>
        <taxon>Ictalurus</taxon>
    </lineage>
</organism>
<dbReference type="RefSeq" id="XP_053541237.1">
    <property type="nucleotide sequence ID" value="XM_053685262.1"/>
</dbReference>
<evidence type="ECO:0000256" key="14">
    <source>
        <dbReference type="SAM" id="MobiDB-lite"/>
    </source>
</evidence>
<evidence type="ECO:0000256" key="5">
    <source>
        <dbReference type="ARBA" id="ARBA00022692"/>
    </source>
</evidence>
<keyword evidence="10" id="KW-0325">Glycoprotein</keyword>
<dbReference type="GO" id="GO:0034707">
    <property type="term" value="C:chloride channel complex"/>
    <property type="evidence" value="ECO:0007669"/>
    <property type="project" value="UniProtKB-UniRule"/>
</dbReference>
<proteinExistence type="inferred from homology"/>
<evidence type="ECO:0000256" key="8">
    <source>
        <dbReference type="ARBA" id="ARBA00023136"/>
    </source>
</evidence>
<accession>A0A9F7RJ63</accession>
<name>A0A9F7RJ63_ICTPU</name>
<feature type="transmembrane region" description="Helical" evidence="13">
    <location>
        <begin position="245"/>
        <end position="264"/>
    </location>
</feature>
<evidence type="ECO:0000313" key="16">
    <source>
        <dbReference type="RefSeq" id="XP_053541237.1"/>
    </source>
</evidence>
<keyword evidence="9 13" id="KW-0869">Chloride channel</keyword>
<keyword evidence="4" id="KW-1003">Cell membrane</keyword>
<dbReference type="GO" id="GO:0072320">
    <property type="term" value="F:volume-sensitive chloride channel activity"/>
    <property type="evidence" value="ECO:0007669"/>
    <property type="project" value="TreeGrafter"/>
</dbReference>
<dbReference type="AlphaFoldDB" id="A0A9F7RJ63"/>
<dbReference type="PANTHER" id="PTHR12424">
    <property type="entry name" value="TWEETY-RELATED"/>
    <property type="match status" value="1"/>
</dbReference>
<comment type="similarity">
    <text evidence="2 13">Belongs to the tweety family.</text>
</comment>
<reference evidence="15" key="1">
    <citation type="journal article" date="2016" name="Nat. Commun.">
        <title>The channel catfish genome sequence provides insights into the evolution of scale formation in teleosts.</title>
        <authorList>
            <person name="Liu Z."/>
            <person name="Liu S."/>
            <person name="Yao J."/>
            <person name="Bao L."/>
            <person name="Zhang J."/>
            <person name="Li Y."/>
            <person name="Jiang C."/>
            <person name="Sun L."/>
            <person name="Wang R."/>
            <person name="Zhang Y."/>
            <person name="Zhou T."/>
            <person name="Zeng Q."/>
            <person name="Fu Q."/>
            <person name="Gao S."/>
            <person name="Li N."/>
            <person name="Koren S."/>
            <person name="Jiang Y."/>
            <person name="Zimin A."/>
            <person name="Xu P."/>
            <person name="Phillippy A.M."/>
            <person name="Geng X."/>
            <person name="Song L."/>
            <person name="Sun F."/>
            <person name="Li C."/>
            <person name="Wang X."/>
            <person name="Chen A."/>
            <person name="Jin Y."/>
            <person name="Yuan Z."/>
            <person name="Yang Y."/>
            <person name="Tan S."/>
            <person name="Peatman E."/>
            <person name="Lu J."/>
            <person name="Qin Z."/>
            <person name="Dunham R."/>
            <person name="Li Z."/>
            <person name="Sonstegard T."/>
            <person name="Feng J."/>
            <person name="Danzmann R.G."/>
            <person name="Schroeder S."/>
            <person name="Scheffler B."/>
            <person name="Duke M.V."/>
            <person name="Ballard L."/>
            <person name="Kucuktas H."/>
            <person name="Kaltenboeck L."/>
            <person name="Liu H."/>
            <person name="Armbruster J."/>
            <person name="Xie Y."/>
            <person name="Kirby M.L."/>
            <person name="Tian Y."/>
            <person name="Flanagan M.E."/>
            <person name="Mu W."/>
            <person name="Waldbieser G.C."/>
        </authorList>
    </citation>
    <scope>NUCLEOTIDE SEQUENCE [LARGE SCALE GENOMIC DNA]</scope>
    <source>
        <strain evidence="15">SDA103</strain>
    </source>
</reference>
<dbReference type="InterPro" id="IPR006990">
    <property type="entry name" value="Tweety"/>
</dbReference>
<feature type="region of interest" description="Disordered" evidence="14">
    <location>
        <begin position="457"/>
        <end position="480"/>
    </location>
</feature>
<keyword evidence="8 13" id="KW-0472">Membrane</keyword>
<feature type="compositionally biased region" description="Polar residues" evidence="14">
    <location>
        <begin position="471"/>
        <end position="480"/>
    </location>
</feature>
<feature type="transmembrane region" description="Helical" evidence="13">
    <location>
        <begin position="217"/>
        <end position="238"/>
    </location>
</feature>
<evidence type="ECO:0000256" key="1">
    <source>
        <dbReference type="ARBA" id="ARBA00004651"/>
    </source>
</evidence>
<feature type="transmembrane region" description="Helical" evidence="13">
    <location>
        <begin position="92"/>
        <end position="113"/>
    </location>
</feature>
<evidence type="ECO:0000256" key="2">
    <source>
        <dbReference type="ARBA" id="ARBA00009849"/>
    </source>
</evidence>
<dbReference type="GeneID" id="108273521"/>
<comment type="subcellular location">
    <subcellularLocation>
        <location evidence="1 13">Cell membrane</location>
        <topology evidence="1 13">Multi-pass membrane protein</topology>
    </subcellularLocation>
</comment>
<evidence type="ECO:0000256" key="12">
    <source>
        <dbReference type="ARBA" id="ARBA00023303"/>
    </source>
</evidence>